<dbReference type="EMBL" id="MELK01000050">
    <property type="protein sequence ID" value="OFW55960.1"/>
    <property type="molecule type" value="Genomic_DNA"/>
</dbReference>
<dbReference type="PIRSF" id="PIRSF005052">
    <property type="entry name" value="P-loopkin"/>
    <property type="match status" value="1"/>
</dbReference>
<comment type="caution">
    <text evidence="7">The sequence shown here is derived from an EMBL/GenBank/DDBJ whole genome shotgun (WGS) entry which is preliminary data.</text>
</comment>
<dbReference type="Gene3D" id="3.40.50.300">
    <property type="entry name" value="P-loop containing nucleotide triphosphate hydrolases"/>
    <property type="match status" value="1"/>
</dbReference>
<feature type="domain" description="RapZ C-terminal" evidence="6">
    <location>
        <begin position="175"/>
        <end position="293"/>
    </location>
</feature>
<proteinExistence type="inferred from homology"/>
<sequence length="296" mass="34088">MLVKRILEVSRLEISIITGLSGAGRSIAIKSLEDLGYFCVDNLPPSLLLKMVELCSQGDNKIDHLAAVIDVRGGEFFDDLNESLQEMDRGQIPYRIIFLEADDESLLRRFKETRRAHPMPSDGGISESITRERQVLRTLRGRADIVIDTSKTNVHQLREQLMEQYRSQGVMVPLEISMVSFGYKYGIPLDADMVLDLRFLPNPFWVDSLRNRDGRDDEVKKYVLGHEECKEYLDKVESLLEFLKDKFIREGRRYMTVAVGCTGGQHRSVAVAEELAYRLSANDWWVKVRHRDAHRR</sequence>
<feature type="binding site" evidence="4">
    <location>
        <begin position="70"/>
        <end position="73"/>
    </location>
    <ligand>
        <name>GTP</name>
        <dbReference type="ChEBI" id="CHEBI:37565"/>
    </ligand>
</feature>
<dbReference type="HAMAP" id="MF_00636">
    <property type="entry name" value="RapZ_like"/>
    <property type="match status" value="1"/>
</dbReference>
<keyword evidence="1 4" id="KW-0547">Nucleotide-binding</keyword>
<evidence type="ECO:0000256" key="3">
    <source>
        <dbReference type="ARBA" id="ARBA00023134"/>
    </source>
</evidence>
<dbReference type="Pfam" id="PF22740">
    <property type="entry name" value="PapZ_C"/>
    <property type="match status" value="1"/>
</dbReference>
<dbReference type="Pfam" id="PF03668">
    <property type="entry name" value="RapZ-like_N"/>
    <property type="match status" value="1"/>
</dbReference>
<keyword evidence="3 4" id="KW-0342">GTP-binding</keyword>
<dbReference type="PANTHER" id="PTHR30448:SF0">
    <property type="entry name" value="RNASE ADAPTER PROTEIN RAPZ"/>
    <property type="match status" value="1"/>
</dbReference>
<dbReference type="PANTHER" id="PTHR30448">
    <property type="entry name" value="RNASE ADAPTER PROTEIN RAPZ"/>
    <property type="match status" value="1"/>
</dbReference>
<dbReference type="InterPro" id="IPR053930">
    <property type="entry name" value="RapZ-like_N"/>
</dbReference>
<evidence type="ECO:0000256" key="1">
    <source>
        <dbReference type="ARBA" id="ARBA00022741"/>
    </source>
</evidence>
<reference evidence="7 8" key="1">
    <citation type="journal article" date="2016" name="Nat. Commun.">
        <title>Thousands of microbial genomes shed light on interconnected biogeochemical processes in an aquifer system.</title>
        <authorList>
            <person name="Anantharaman K."/>
            <person name="Brown C.T."/>
            <person name="Hug L.A."/>
            <person name="Sharon I."/>
            <person name="Castelle C.J."/>
            <person name="Probst A.J."/>
            <person name="Thomas B.C."/>
            <person name="Singh A."/>
            <person name="Wilkins M.J."/>
            <person name="Karaoz U."/>
            <person name="Brodie E.L."/>
            <person name="Williams K.H."/>
            <person name="Hubbard S.S."/>
            <person name="Banfield J.F."/>
        </authorList>
    </citation>
    <scope>NUCLEOTIDE SEQUENCE [LARGE SCALE GENOMIC DNA]</scope>
</reference>
<evidence type="ECO:0000259" key="5">
    <source>
        <dbReference type="Pfam" id="PF03668"/>
    </source>
</evidence>
<dbReference type="GO" id="GO:0005524">
    <property type="term" value="F:ATP binding"/>
    <property type="evidence" value="ECO:0007669"/>
    <property type="project" value="UniProtKB-UniRule"/>
</dbReference>
<dbReference type="AlphaFoldDB" id="A0A1F2WGK7"/>
<organism evidence="7 8">
    <name type="scientific">Candidatus Solincola sediminis</name>
    <dbReference type="NCBI Taxonomy" id="1797199"/>
    <lineage>
        <taxon>Bacteria</taxon>
        <taxon>Bacillati</taxon>
        <taxon>Actinomycetota</taxon>
        <taxon>Candidatus Geothermincolia</taxon>
        <taxon>Candidatus Geothermincolales</taxon>
        <taxon>Candidatus Geothermincolaceae</taxon>
        <taxon>Candidatus Solincola</taxon>
    </lineage>
</organism>
<accession>A0A1F2WGK7</accession>
<evidence type="ECO:0000259" key="6">
    <source>
        <dbReference type="Pfam" id="PF22740"/>
    </source>
</evidence>
<feature type="binding site" evidence="4">
    <location>
        <begin position="19"/>
        <end position="26"/>
    </location>
    <ligand>
        <name>ATP</name>
        <dbReference type="ChEBI" id="CHEBI:30616"/>
    </ligand>
</feature>
<evidence type="ECO:0000256" key="4">
    <source>
        <dbReference type="HAMAP-Rule" id="MF_00636"/>
    </source>
</evidence>
<dbReference type="InterPro" id="IPR053931">
    <property type="entry name" value="RapZ_C"/>
</dbReference>
<evidence type="ECO:0000313" key="8">
    <source>
        <dbReference type="Proteomes" id="UP000177876"/>
    </source>
</evidence>
<evidence type="ECO:0000256" key="2">
    <source>
        <dbReference type="ARBA" id="ARBA00022840"/>
    </source>
</evidence>
<keyword evidence="2 4" id="KW-0067">ATP-binding</keyword>
<feature type="domain" description="RapZ-like N-terminal" evidence="5">
    <location>
        <begin position="13"/>
        <end position="167"/>
    </location>
</feature>
<protein>
    <submittedName>
        <fullName evidence="7">RNase adaptor protein RapZ</fullName>
    </submittedName>
</protein>
<dbReference type="Proteomes" id="UP000177876">
    <property type="component" value="Unassembled WGS sequence"/>
</dbReference>
<gene>
    <name evidence="7" type="ORF">A2Y75_04365</name>
</gene>
<dbReference type="InterPro" id="IPR027417">
    <property type="entry name" value="P-loop_NTPase"/>
</dbReference>
<dbReference type="GO" id="GO:0005525">
    <property type="term" value="F:GTP binding"/>
    <property type="evidence" value="ECO:0007669"/>
    <property type="project" value="UniProtKB-UniRule"/>
</dbReference>
<dbReference type="STRING" id="1797197.A2Y75_04365"/>
<name>A0A1F2WGK7_9ACTN</name>
<dbReference type="SUPFAM" id="SSF52540">
    <property type="entry name" value="P-loop containing nucleoside triphosphate hydrolases"/>
    <property type="match status" value="1"/>
</dbReference>
<dbReference type="NCBIfam" id="NF003828">
    <property type="entry name" value="PRK05416.1"/>
    <property type="match status" value="1"/>
</dbReference>
<evidence type="ECO:0000313" key="7">
    <source>
        <dbReference type="EMBL" id="OFW55960.1"/>
    </source>
</evidence>
<dbReference type="InterPro" id="IPR005337">
    <property type="entry name" value="RapZ-like"/>
</dbReference>